<evidence type="ECO:0000259" key="2">
    <source>
        <dbReference type="PROSITE" id="PS50943"/>
    </source>
</evidence>
<keyword evidence="4" id="KW-1185">Reference proteome</keyword>
<gene>
    <name evidence="3" type="ORF">H6D15_03340</name>
</gene>
<organism evidence="3 4">
    <name type="scientific">Caecibacteroides pullorum</name>
    <dbReference type="NCBI Taxonomy" id="2725562"/>
    <lineage>
        <taxon>Bacteria</taxon>
        <taxon>Pseudomonadati</taxon>
        <taxon>Bacteroidota</taxon>
        <taxon>Bacteroidia</taxon>
        <taxon>Bacteroidales</taxon>
        <taxon>Bacteroidaceae</taxon>
        <taxon>Caecibacteroides</taxon>
    </lineage>
</organism>
<dbReference type="AlphaFoldDB" id="A0AA40ZRP7"/>
<evidence type="ECO:0000313" key="3">
    <source>
        <dbReference type="EMBL" id="MBM6856641.1"/>
    </source>
</evidence>
<dbReference type="InterPro" id="IPR001387">
    <property type="entry name" value="Cro/C1-type_HTH"/>
</dbReference>
<protein>
    <submittedName>
        <fullName evidence="3">Helix-turn-helix transcriptional regulator</fullName>
    </submittedName>
</protein>
<keyword evidence="1" id="KW-0175">Coiled coil</keyword>
<dbReference type="Pfam" id="PF01381">
    <property type="entry name" value="HTH_3"/>
    <property type="match status" value="1"/>
</dbReference>
<dbReference type="SMART" id="SM00530">
    <property type="entry name" value="HTH_XRE"/>
    <property type="match status" value="1"/>
</dbReference>
<dbReference type="Gene3D" id="1.10.260.40">
    <property type="entry name" value="lambda repressor-like DNA-binding domains"/>
    <property type="match status" value="1"/>
</dbReference>
<dbReference type="EMBL" id="JACJMO010000002">
    <property type="protein sequence ID" value="MBM6856641.1"/>
    <property type="molecule type" value="Genomic_DNA"/>
</dbReference>
<dbReference type="InterPro" id="IPR010982">
    <property type="entry name" value="Lambda_DNA-bd_dom_sf"/>
</dbReference>
<feature type="domain" description="HTH cro/C1-type" evidence="2">
    <location>
        <begin position="7"/>
        <end position="61"/>
    </location>
</feature>
<dbReference type="SUPFAM" id="SSF47413">
    <property type="entry name" value="lambda repressor-like DNA-binding domains"/>
    <property type="match status" value="1"/>
</dbReference>
<sequence>MFNGLNLKSLIEASGLTQKEFCSQAGISEQSLYGYFDANANPTSKALEKMANVLKCSIDDFFDREIDCQTLNVGHHVKGNGNKVYGDIALSDCQKEIAHLKELLLEKERTIQILMNK</sequence>
<evidence type="ECO:0000256" key="1">
    <source>
        <dbReference type="SAM" id="Coils"/>
    </source>
</evidence>
<dbReference type="PROSITE" id="PS50943">
    <property type="entry name" value="HTH_CROC1"/>
    <property type="match status" value="1"/>
</dbReference>
<comment type="caution">
    <text evidence="3">The sequence shown here is derived from an EMBL/GenBank/DDBJ whole genome shotgun (WGS) entry which is preliminary data.</text>
</comment>
<evidence type="ECO:0000313" key="4">
    <source>
        <dbReference type="Proteomes" id="UP000698924"/>
    </source>
</evidence>
<dbReference type="CDD" id="cd00093">
    <property type="entry name" value="HTH_XRE"/>
    <property type="match status" value="1"/>
</dbReference>
<accession>A0AA40ZRP7</accession>
<name>A0AA40ZRP7_9BACT</name>
<proteinExistence type="predicted"/>
<feature type="coiled-coil region" evidence="1">
    <location>
        <begin position="90"/>
        <end position="117"/>
    </location>
</feature>
<reference evidence="3 4" key="1">
    <citation type="journal article" date="2021" name="Sci. Rep.">
        <title>The distribution of antibiotic resistance genes in chicken gut microbiota commensals.</title>
        <authorList>
            <person name="Juricova H."/>
            <person name="Matiasovicova J."/>
            <person name="Kubasova T."/>
            <person name="Cejkova D."/>
            <person name="Rychlik I."/>
        </authorList>
    </citation>
    <scope>NUCLEOTIDE SEQUENCE [LARGE SCALE GENOMIC DNA]</scope>
    <source>
        <strain evidence="3 4">An421</strain>
    </source>
</reference>
<dbReference type="GO" id="GO:0003677">
    <property type="term" value="F:DNA binding"/>
    <property type="evidence" value="ECO:0007669"/>
    <property type="project" value="InterPro"/>
</dbReference>
<dbReference type="RefSeq" id="WP_204971107.1">
    <property type="nucleotide sequence ID" value="NZ_JAAZTS010000002.1"/>
</dbReference>
<dbReference type="Proteomes" id="UP000698924">
    <property type="component" value="Unassembled WGS sequence"/>
</dbReference>